<dbReference type="GO" id="GO:0071555">
    <property type="term" value="P:cell wall organization"/>
    <property type="evidence" value="ECO:0007669"/>
    <property type="project" value="UniProtKB-KW"/>
</dbReference>
<evidence type="ECO:0000256" key="5">
    <source>
        <dbReference type="ARBA" id="ARBA00022801"/>
    </source>
</evidence>
<reference evidence="11" key="2">
    <citation type="submission" date="2022-06" db="UniProtKB">
        <authorList>
            <consortium name="EnsemblPlants"/>
        </authorList>
    </citation>
    <scope>IDENTIFICATION</scope>
</reference>
<keyword evidence="5 9" id="KW-0378">Hydrolase</keyword>
<dbReference type="Gene3D" id="2.160.20.10">
    <property type="entry name" value="Single-stranded right-handed beta-helix, Pectin lyase-like"/>
    <property type="match status" value="1"/>
</dbReference>
<dbReference type="Pfam" id="PF00295">
    <property type="entry name" value="Glyco_hydro_28"/>
    <property type="match status" value="2"/>
</dbReference>
<dbReference type="InterPro" id="IPR000743">
    <property type="entry name" value="Glyco_hydro_28"/>
</dbReference>
<organism evidence="11 12">
    <name type="scientific">Triticum urartu</name>
    <name type="common">Red wild einkorn</name>
    <name type="synonym">Crithodium urartu</name>
    <dbReference type="NCBI Taxonomy" id="4572"/>
    <lineage>
        <taxon>Eukaryota</taxon>
        <taxon>Viridiplantae</taxon>
        <taxon>Streptophyta</taxon>
        <taxon>Embryophyta</taxon>
        <taxon>Tracheophyta</taxon>
        <taxon>Spermatophyta</taxon>
        <taxon>Magnoliopsida</taxon>
        <taxon>Liliopsida</taxon>
        <taxon>Poales</taxon>
        <taxon>Poaceae</taxon>
        <taxon>BOP clade</taxon>
        <taxon>Pooideae</taxon>
        <taxon>Triticodae</taxon>
        <taxon>Triticeae</taxon>
        <taxon>Triticinae</taxon>
        <taxon>Triticum</taxon>
    </lineage>
</organism>
<dbReference type="InterPro" id="IPR012334">
    <property type="entry name" value="Pectin_lyas_fold"/>
</dbReference>
<dbReference type="PANTHER" id="PTHR31375">
    <property type="match status" value="1"/>
</dbReference>
<dbReference type="PROSITE" id="PS00502">
    <property type="entry name" value="POLYGALACTURONASE"/>
    <property type="match status" value="1"/>
</dbReference>
<proteinExistence type="inferred from homology"/>
<keyword evidence="6 9" id="KW-0326">Glycosidase</keyword>
<feature type="chain" id="PRO_5035923788" description="Polygalacturonase" evidence="10">
    <location>
        <begin position="27"/>
        <end position="465"/>
    </location>
</feature>
<keyword evidence="12" id="KW-1185">Reference proteome</keyword>
<keyword evidence="4" id="KW-0964">Secreted</keyword>
<dbReference type="Gramene" id="TuG1812S0002900100.01.T01">
    <property type="protein sequence ID" value="TuG1812S0002900100.01.T01"/>
    <property type="gene ID" value="TuG1812S0002900100.01"/>
</dbReference>
<dbReference type="Proteomes" id="UP000015106">
    <property type="component" value="Unassembled WGS sequence"/>
</dbReference>
<sequence length="465" mass="50046">MGPRKFLLASITTVSVLLYMFPHASSESVALPPESAYGPAAESPDAGARDLSPVPPPMVFDVDDYGASAGGDATEAFLAAWKDACNSSSDPSLLLVPEGKAYLLMPVSFTGPCRATTITAMIRGTLEAPSNRSVWLGGERWITFEDVDSLHVMGGGTLNGHGQEWWINSCKVNKSMVSACSPYLRFRCIVHFCDRGNLTRRTCIFSPLFRQKCVAGPTALYFRSCDHLVVDDLEVKDSMQMHVVIANCWKAAVSRLFVTAPGWSPNTDGIHVSNSREVSITNCIISTGDDCISIVSGSEFVWASGIYCGPGHGISIGSLGANKSRAHVSDVLVEKATLVGTTNGVRIKTWQGGEGSAERIIFQDIKMYNVTNPIIIDQNYCDSKKPCSEEESAVAISDIRYNNIHGTSSSKVAVKFICSSAVHCDGIVMQDVSLVGQKGAYLKCSSVNARVITPGFNYPYCTADM</sequence>
<evidence type="ECO:0000256" key="4">
    <source>
        <dbReference type="ARBA" id="ARBA00022525"/>
    </source>
</evidence>
<evidence type="ECO:0000313" key="11">
    <source>
        <dbReference type="EnsemblPlants" id="TuG1812S0002900100.01.T01"/>
    </source>
</evidence>
<evidence type="ECO:0000313" key="12">
    <source>
        <dbReference type="Proteomes" id="UP000015106"/>
    </source>
</evidence>
<evidence type="ECO:0000256" key="7">
    <source>
        <dbReference type="ARBA" id="ARBA00023316"/>
    </source>
</evidence>
<feature type="signal peptide" evidence="10">
    <location>
        <begin position="1"/>
        <end position="26"/>
    </location>
</feature>
<evidence type="ECO:0000256" key="1">
    <source>
        <dbReference type="ARBA" id="ARBA00004191"/>
    </source>
</evidence>
<comment type="subcellular location">
    <subcellularLocation>
        <location evidence="1">Secreted</location>
        <location evidence="1">Cell wall</location>
    </subcellularLocation>
</comment>
<accession>A0A8R7RAK4</accession>
<evidence type="ECO:0000256" key="8">
    <source>
        <dbReference type="PROSITE-ProRule" id="PRU10052"/>
    </source>
</evidence>
<evidence type="ECO:0000256" key="10">
    <source>
        <dbReference type="SAM" id="SignalP"/>
    </source>
</evidence>
<evidence type="ECO:0000256" key="6">
    <source>
        <dbReference type="ARBA" id="ARBA00023295"/>
    </source>
</evidence>
<dbReference type="AlphaFoldDB" id="A0A8R7RAK4"/>
<dbReference type="InterPro" id="IPR011050">
    <property type="entry name" value="Pectin_lyase_fold/virulence"/>
</dbReference>
<evidence type="ECO:0000256" key="2">
    <source>
        <dbReference type="ARBA" id="ARBA00008834"/>
    </source>
</evidence>
<evidence type="ECO:0000256" key="9">
    <source>
        <dbReference type="RuleBase" id="RU361169"/>
    </source>
</evidence>
<name>A0A8R7RAK4_TRIUA</name>
<dbReference type="GO" id="GO:0004650">
    <property type="term" value="F:polygalacturonase activity"/>
    <property type="evidence" value="ECO:0007669"/>
    <property type="project" value="InterPro"/>
</dbReference>
<reference evidence="12" key="1">
    <citation type="journal article" date="2013" name="Nature">
        <title>Draft genome of the wheat A-genome progenitor Triticum urartu.</title>
        <authorList>
            <person name="Ling H.Q."/>
            <person name="Zhao S."/>
            <person name="Liu D."/>
            <person name="Wang J."/>
            <person name="Sun H."/>
            <person name="Zhang C."/>
            <person name="Fan H."/>
            <person name="Li D."/>
            <person name="Dong L."/>
            <person name="Tao Y."/>
            <person name="Gao C."/>
            <person name="Wu H."/>
            <person name="Li Y."/>
            <person name="Cui Y."/>
            <person name="Guo X."/>
            <person name="Zheng S."/>
            <person name="Wang B."/>
            <person name="Yu K."/>
            <person name="Liang Q."/>
            <person name="Yang W."/>
            <person name="Lou X."/>
            <person name="Chen J."/>
            <person name="Feng M."/>
            <person name="Jian J."/>
            <person name="Zhang X."/>
            <person name="Luo G."/>
            <person name="Jiang Y."/>
            <person name="Liu J."/>
            <person name="Wang Z."/>
            <person name="Sha Y."/>
            <person name="Zhang B."/>
            <person name="Wu H."/>
            <person name="Tang D."/>
            <person name="Shen Q."/>
            <person name="Xue P."/>
            <person name="Zou S."/>
            <person name="Wang X."/>
            <person name="Liu X."/>
            <person name="Wang F."/>
            <person name="Yang Y."/>
            <person name="An X."/>
            <person name="Dong Z."/>
            <person name="Zhang K."/>
            <person name="Zhang X."/>
            <person name="Luo M.C."/>
            <person name="Dvorak J."/>
            <person name="Tong Y."/>
            <person name="Wang J."/>
            <person name="Yang H."/>
            <person name="Li Z."/>
            <person name="Wang D."/>
            <person name="Zhang A."/>
            <person name="Wang J."/>
        </authorList>
    </citation>
    <scope>NUCLEOTIDE SEQUENCE</scope>
    <source>
        <strain evidence="12">cv. G1812</strain>
    </source>
</reference>
<dbReference type="GO" id="GO:0005975">
    <property type="term" value="P:carbohydrate metabolic process"/>
    <property type="evidence" value="ECO:0007669"/>
    <property type="project" value="InterPro"/>
</dbReference>
<evidence type="ECO:0000256" key="3">
    <source>
        <dbReference type="ARBA" id="ARBA00022512"/>
    </source>
</evidence>
<protein>
    <recommendedName>
        <fullName evidence="13">Polygalacturonase</fullName>
    </recommendedName>
</protein>
<dbReference type="EnsemblPlants" id="TuG1812S0002900100.01.T01">
    <property type="protein sequence ID" value="TuG1812S0002900100.01.T01"/>
    <property type="gene ID" value="TuG1812S0002900100.01"/>
</dbReference>
<keyword evidence="7" id="KW-0961">Cell wall biogenesis/degradation</keyword>
<keyword evidence="10" id="KW-0732">Signal</keyword>
<dbReference type="SUPFAM" id="SSF51126">
    <property type="entry name" value="Pectin lyase-like"/>
    <property type="match status" value="1"/>
</dbReference>
<evidence type="ECO:0008006" key="13">
    <source>
        <dbReference type="Google" id="ProtNLM"/>
    </source>
</evidence>
<keyword evidence="3" id="KW-0134">Cell wall</keyword>
<feature type="active site" evidence="8">
    <location>
        <position position="312"/>
    </location>
</feature>
<comment type="similarity">
    <text evidence="2 9">Belongs to the glycosyl hydrolase 28 family.</text>
</comment>